<dbReference type="RefSeq" id="WP_248994994.1">
    <property type="nucleotide sequence ID" value="NZ_JAKIKP010000003.1"/>
</dbReference>
<evidence type="ECO:0008006" key="4">
    <source>
        <dbReference type="Google" id="ProtNLM"/>
    </source>
</evidence>
<protein>
    <recommendedName>
        <fullName evidence="4">Bacterial surface antigen (D15) domain-containing protein</fullName>
    </recommendedName>
</protein>
<dbReference type="EMBL" id="JAKIKP010000003">
    <property type="protein sequence ID" value="MCL1142318.1"/>
    <property type="molecule type" value="Genomic_DNA"/>
</dbReference>
<feature type="signal peptide" evidence="1">
    <location>
        <begin position="1"/>
        <end position="20"/>
    </location>
</feature>
<keyword evidence="3" id="KW-1185">Reference proteome</keyword>
<evidence type="ECO:0000313" key="2">
    <source>
        <dbReference type="EMBL" id="MCL1142318.1"/>
    </source>
</evidence>
<keyword evidence="1" id="KW-0732">Signal</keyword>
<accession>A0A9X1ZQP3</accession>
<evidence type="ECO:0000313" key="3">
    <source>
        <dbReference type="Proteomes" id="UP001139333"/>
    </source>
</evidence>
<feature type="chain" id="PRO_5040954187" description="Bacterial surface antigen (D15) domain-containing protein" evidence="1">
    <location>
        <begin position="21"/>
        <end position="430"/>
    </location>
</feature>
<dbReference type="Gene3D" id="2.40.160.50">
    <property type="entry name" value="membrane protein fhac: a member of the omp85/tpsb transporter family"/>
    <property type="match status" value="1"/>
</dbReference>
<organism evidence="2 3">
    <name type="scientific">Shewanella gaetbuli</name>
    <dbReference type="NCBI Taxonomy" id="220752"/>
    <lineage>
        <taxon>Bacteria</taxon>
        <taxon>Pseudomonadati</taxon>
        <taxon>Pseudomonadota</taxon>
        <taxon>Gammaproteobacteria</taxon>
        <taxon>Alteromonadales</taxon>
        <taxon>Shewanellaceae</taxon>
        <taxon>Shewanella</taxon>
    </lineage>
</organism>
<evidence type="ECO:0000256" key="1">
    <source>
        <dbReference type="SAM" id="SignalP"/>
    </source>
</evidence>
<proteinExistence type="predicted"/>
<reference evidence="2" key="1">
    <citation type="submission" date="2022-01" db="EMBL/GenBank/DDBJ databases">
        <title>Whole genome-based taxonomy of the Shewanellaceae.</title>
        <authorList>
            <person name="Martin-Rodriguez A.J."/>
        </authorList>
    </citation>
    <scope>NUCLEOTIDE SEQUENCE</scope>
    <source>
        <strain evidence="2">DSM 16422</strain>
    </source>
</reference>
<name>A0A9X1ZQP3_9GAMM</name>
<dbReference type="Proteomes" id="UP001139333">
    <property type="component" value="Unassembled WGS sequence"/>
</dbReference>
<dbReference type="AlphaFoldDB" id="A0A9X1ZQP3"/>
<comment type="caution">
    <text evidence="2">The sequence shown here is derived from an EMBL/GenBank/DDBJ whole genome shotgun (WGS) entry which is preliminary data.</text>
</comment>
<sequence length="430" mass="48287">MKALSLGIVTYLAFIVAVQANQYIPAHVESHFAKAPVVEDSATASSSSSSDAETTKQAEFAAVPFIFSTETLSTAFGAAGVLKHAGQEQASAVGIGLYTSNESWVGFLGLYNYQIPTLDQWLFSAETYQGYYTEGIYYLDDHESPIEEPARVISEGNEGYTRLHIKYVLPIADGAKGAAASLYKPRNNIEWNPLTSGTTSIKFTPYSQYRELTINPDLPETARGYEVQFEWDNRNAQYDPTDGGKTSLTIKHGFAVDDFKDWTLWEFEQSAFFNLGETHWFNEQVLAANVFIADTPTWNDYDSSTQQYHRPPSFAGVYLGGFERSRGYSSKQFTGRSAVNYSLEYRVKPQWQPLQHWPVFNLYDIPWWQWVVFIEAGKVSDTFSAQALHTDMNFTAGGGVRLEVEDIVVRAELGVGSEESQFWVMVNQPF</sequence>
<gene>
    <name evidence="2" type="ORF">L2672_06370</name>
</gene>